<evidence type="ECO:0000256" key="5">
    <source>
        <dbReference type="ARBA" id="ARBA00023098"/>
    </source>
</evidence>
<keyword evidence="6" id="KW-0325">Glycoprotein</keyword>
<evidence type="ECO:0000313" key="12">
    <source>
        <dbReference type="Proteomes" id="UP000695562"/>
    </source>
</evidence>
<evidence type="ECO:0000259" key="10">
    <source>
        <dbReference type="Pfam" id="PF04083"/>
    </source>
</evidence>
<feature type="active site" description="Charge relay system" evidence="8">
    <location>
        <position position="341"/>
    </location>
</feature>
<dbReference type="PANTHER" id="PTHR11005">
    <property type="entry name" value="LYSOSOMAL ACID LIPASE-RELATED"/>
    <property type="match status" value="1"/>
</dbReference>
<evidence type="ECO:0000256" key="2">
    <source>
        <dbReference type="ARBA" id="ARBA00022729"/>
    </source>
</evidence>
<evidence type="ECO:0000256" key="8">
    <source>
        <dbReference type="PIRSR" id="PIRSR000862-1"/>
    </source>
</evidence>
<evidence type="ECO:0000256" key="6">
    <source>
        <dbReference type="ARBA" id="ARBA00023180"/>
    </source>
</evidence>
<keyword evidence="5" id="KW-0443">Lipid metabolism</keyword>
<keyword evidence="2 9" id="KW-0732">Signal</keyword>
<dbReference type="Proteomes" id="UP000695562">
    <property type="component" value="Unassembled WGS sequence"/>
</dbReference>
<feature type="signal peptide" evidence="9">
    <location>
        <begin position="1"/>
        <end position="17"/>
    </location>
</feature>
<reference evidence="11" key="1">
    <citation type="submission" date="2020-01" db="EMBL/GenBank/DDBJ databases">
        <title>Development of genomics and gene disruption for Polysphondylium violaceum indicates a role for the polyketide synthase stlB in stalk morphogenesis.</title>
        <authorList>
            <person name="Narita B."/>
            <person name="Kawabe Y."/>
            <person name="Kin K."/>
            <person name="Saito T."/>
            <person name="Gibbs R."/>
            <person name="Kuspa A."/>
            <person name="Muzny D."/>
            <person name="Queller D."/>
            <person name="Richards S."/>
            <person name="Strassman J."/>
            <person name="Sucgang R."/>
            <person name="Worley K."/>
            <person name="Schaap P."/>
        </authorList>
    </citation>
    <scope>NUCLEOTIDE SEQUENCE</scope>
    <source>
        <strain evidence="11">QSvi11</strain>
    </source>
</reference>
<proteinExistence type="inferred from homology"/>
<dbReference type="EMBL" id="AJWJ01000017">
    <property type="protein sequence ID" value="KAF2077848.1"/>
    <property type="molecule type" value="Genomic_DNA"/>
</dbReference>
<dbReference type="GO" id="GO:0016788">
    <property type="term" value="F:hydrolase activity, acting on ester bonds"/>
    <property type="evidence" value="ECO:0007669"/>
    <property type="project" value="InterPro"/>
</dbReference>
<feature type="active site" description="Nucleophile" evidence="8">
    <location>
        <position position="171"/>
    </location>
</feature>
<protein>
    <recommendedName>
        <fullName evidence="7">Lipase</fullName>
    </recommendedName>
</protein>
<gene>
    <name evidence="11" type="ORF">CYY_000810</name>
</gene>
<dbReference type="Gene3D" id="3.40.50.1820">
    <property type="entry name" value="alpha/beta hydrolase"/>
    <property type="match status" value="1"/>
</dbReference>
<feature type="chain" id="PRO_5035322190" description="Lipase" evidence="9">
    <location>
        <begin position="18"/>
        <end position="398"/>
    </location>
</feature>
<dbReference type="InterPro" id="IPR006693">
    <property type="entry name" value="AB_hydrolase_lipase"/>
</dbReference>
<feature type="domain" description="Partial AB-hydrolase lipase" evidence="10">
    <location>
        <begin position="35"/>
        <end position="95"/>
    </location>
</feature>
<keyword evidence="3 7" id="KW-0378">Hydrolase</keyword>
<dbReference type="PIRSF" id="PIRSF000862">
    <property type="entry name" value="Steryl_ester_lip"/>
    <property type="match status" value="1"/>
</dbReference>
<evidence type="ECO:0000256" key="3">
    <source>
        <dbReference type="ARBA" id="ARBA00022801"/>
    </source>
</evidence>
<name>A0A8J4V574_9MYCE</name>
<evidence type="ECO:0000256" key="9">
    <source>
        <dbReference type="SAM" id="SignalP"/>
    </source>
</evidence>
<dbReference type="SUPFAM" id="SSF53474">
    <property type="entry name" value="alpha/beta-Hydrolases"/>
    <property type="match status" value="1"/>
</dbReference>
<feature type="active site" description="Charge relay system" evidence="8">
    <location>
        <position position="372"/>
    </location>
</feature>
<dbReference type="InterPro" id="IPR025483">
    <property type="entry name" value="Lipase_euk"/>
</dbReference>
<dbReference type="AlphaFoldDB" id="A0A8J4V574"/>
<evidence type="ECO:0000313" key="11">
    <source>
        <dbReference type="EMBL" id="KAF2077848.1"/>
    </source>
</evidence>
<comment type="caution">
    <text evidence="11">The sequence shown here is derived from an EMBL/GenBank/DDBJ whole genome shotgun (WGS) entry which is preliminary data.</text>
</comment>
<dbReference type="Pfam" id="PF04083">
    <property type="entry name" value="Abhydro_lipase"/>
    <property type="match status" value="1"/>
</dbReference>
<organism evidence="11 12">
    <name type="scientific">Polysphondylium violaceum</name>
    <dbReference type="NCBI Taxonomy" id="133409"/>
    <lineage>
        <taxon>Eukaryota</taxon>
        <taxon>Amoebozoa</taxon>
        <taxon>Evosea</taxon>
        <taxon>Eumycetozoa</taxon>
        <taxon>Dictyostelia</taxon>
        <taxon>Dictyosteliales</taxon>
        <taxon>Dictyosteliaceae</taxon>
        <taxon>Polysphondylium</taxon>
    </lineage>
</organism>
<dbReference type="InterPro" id="IPR029058">
    <property type="entry name" value="AB_hydrolase_fold"/>
</dbReference>
<dbReference type="FunFam" id="3.40.50.1820:FF:000057">
    <property type="entry name" value="Lipase"/>
    <property type="match status" value="1"/>
</dbReference>
<evidence type="ECO:0000256" key="7">
    <source>
        <dbReference type="PIRNR" id="PIRNR000862"/>
    </source>
</evidence>
<accession>A0A8J4V574</accession>
<sequence length="398" mass="45339">MKSPVLVLLLLIQLINANQDKNELDILLESKLNLEELIQSHGYQTEKHYLTTGDGYILTIFRIPWGINGKGSKDRKPVILQHGLLDSSFGWVVNLPHQSLAYILADQGYDVWLMNFRGTTYSLNHTRFDSKKDKEYWQFSFDEMAEYDTPYLIDYVLEYTGASHVGLVGHSQGTLVSFLSFLKFPELAYKVSLFVGLGPVGNLTHMQNPILKGLASLHFDGLLSFLGINQFLPSPKLFRNQFINVCNICNGCCSTVIEMLVGASHRQNSTRVPLIAANDPSGTSMMNMNHFTQMYRSGVLRMYDYGAKENKRHYGTSLPPLYDYALLPNNLNIVLYSADKDILTTPTDVDQLVQKLPHPTLKYWQIVENYSHVDFIWAIDAHQLIYPTIIEQLNEYLV</sequence>
<comment type="similarity">
    <text evidence="1 7">Belongs to the AB hydrolase superfamily. Lipase family.</text>
</comment>
<evidence type="ECO:0000256" key="1">
    <source>
        <dbReference type="ARBA" id="ARBA00010701"/>
    </source>
</evidence>
<evidence type="ECO:0000256" key="4">
    <source>
        <dbReference type="ARBA" id="ARBA00022963"/>
    </source>
</evidence>
<dbReference type="OrthoDB" id="9974421at2759"/>
<keyword evidence="4 7" id="KW-0442">Lipid degradation</keyword>
<keyword evidence="12" id="KW-1185">Reference proteome</keyword>
<dbReference type="GO" id="GO:0016042">
    <property type="term" value="P:lipid catabolic process"/>
    <property type="evidence" value="ECO:0007669"/>
    <property type="project" value="UniProtKB-KW"/>
</dbReference>